<evidence type="ECO:0000313" key="2">
    <source>
        <dbReference type="EnsemblPlants" id="KQK17765"/>
    </source>
</evidence>
<gene>
    <name evidence="1" type="ORF">BRADI_1g36601v3</name>
</gene>
<name>A0A0Q3H5N7_BRADI</name>
<reference evidence="2" key="3">
    <citation type="submission" date="2018-08" db="UniProtKB">
        <authorList>
            <consortium name="EnsemblPlants"/>
        </authorList>
    </citation>
    <scope>IDENTIFICATION</scope>
    <source>
        <strain evidence="2">cv. Bd21</strain>
    </source>
</reference>
<proteinExistence type="predicted"/>
<reference evidence="1" key="2">
    <citation type="submission" date="2017-06" db="EMBL/GenBank/DDBJ databases">
        <title>WGS assembly of Brachypodium distachyon.</title>
        <authorList>
            <consortium name="The International Brachypodium Initiative"/>
            <person name="Lucas S."/>
            <person name="Harmon-Smith M."/>
            <person name="Lail K."/>
            <person name="Tice H."/>
            <person name="Grimwood J."/>
            <person name="Bruce D."/>
            <person name="Barry K."/>
            <person name="Shu S."/>
            <person name="Lindquist E."/>
            <person name="Wang M."/>
            <person name="Pitluck S."/>
            <person name="Vogel J.P."/>
            <person name="Garvin D.F."/>
            <person name="Mockler T.C."/>
            <person name="Schmutz J."/>
            <person name="Rokhsar D."/>
            <person name="Bevan M.W."/>
        </authorList>
    </citation>
    <scope>NUCLEOTIDE SEQUENCE</scope>
    <source>
        <strain evidence="1">Bd21</strain>
    </source>
</reference>
<evidence type="ECO:0000313" key="3">
    <source>
        <dbReference type="Proteomes" id="UP000008810"/>
    </source>
</evidence>
<dbReference type="Gramene" id="KQK17765">
    <property type="protein sequence ID" value="KQK17765"/>
    <property type="gene ID" value="BRADI_1g36601v3"/>
</dbReference>
<protein>
    <submittedName>
        <fullName evidence="1 2">Uncharacterized protein</fullName>
    </submittedName>
</protein>
<dbReference type="Proteomes" id="UP000008810">
    <property type="component" value="Chromosome 1"/>
</dbReference>
<keyword evidence="3" id="KW-1185">Reference proteome</keyword>
<dbReference type="EnsemblPlants" id="KQK17765">
    <property type="protein sequence ID" value="KQK17765"/>
    <property type="gene ID" value="BRADI_1g36601v3"/>
</dbReference>
<accession>A0A0Q3H5N7</accession>
<organism evidence="1">
    <name type="scientific">Brachypodium distachyon</name>
    <name type="common">Purple false brome</name>
    <name type="synonym">Trachynia distachya</name>
    <dbReference type="NCBI Taxonomy" id="15368"/>
    <lineage>
        <taxon>Eukaryota</taxon>
        <taxon>Viridiplantae</taxon>
        <taxon>Streptophyta</taxon>
        <taxon>Embryophyta</taxon>
        <taxon>Tracheophyta</taxon>
        <taxon>Spermatophyta</taxon>
        <taxon>Magnoliopsida</taxon>
        <taxon>Liliopsida</taxon>
        <taxon>Poales</taxon>
        <taxon>Poaceae</taxon>
        <taxon>BOP clade</taxon>
        <taxon>Pooideae</taxon>
        <taxon>Stipodae</taxon>
        <taxon>Brachypodieae</taxon>
        <taxon>Brachypodium</taxon>
    </lineage>
</organism>
<dbReference type="AlphaFoldDB" id="A0A0Q3H5N7"/>
<dbReference type="EMBL" id="CM000880">
    <property type="protein sequence ID" value="KQK17765.1"/>
    <property type="molecule type" value="Genomic_DNA"/>
</dbReference>
<dbReference type="InParanoid" id="A0A0Q3H5N7"/>
<reference evidence="1 2" key="1">
    <citation type="journal article" date="2010" name="Nature">
        <title>Genome sequencing and analysis of the model grass Brachypodium distachyon.</title>
        <authorList>
            <consortium name="International Brachypodium Initiative"/>
        </authorList>
    </citation>
    <scope>NUCLEOTIDE SEQUENCE [LARGE SCALE GENOMIC DNA]</scope>
    <source>
        <strain evidence="1 2">Bd21</strain>
    </source>
</reference>
<evidence type="ECO:0000313" key="1">
    <source>
        <dbReference type="EMBL" id="KQK17765.1"/>
    </source>
</evidence>
<sequence length="101" mass="10684">MAALLSLARSCSLTGRSPCGAAPSRLESLAVAGHEARAPVRGLQSPDDTAAARGRSHSLGATLCCIWIIWQLASTHVGQIEKEFKSVPFPFAVLCYSSRIC</sequence>